<name>A0AAJ6P7G5_9CYAN</name>
<keyword evidence="3" id="KW-1185">Reference proteome</keyword>
<gene>
    <name evidence="2" type="ORF">QI031_17255</name>
</gene>
<dbReference type="AlphaFoldDB" id="A0AAJ6P7G5"/>
<feature type="domain" description="vWA-MoxR associated protein N-terminal HTH" evidence="1">
    <location>
        <begin position="12"/>
        <end position="99"/>
    </location>
</feature>
<dbReference type="Proteomes" id="UP001223520">
    <property type="component" value="Chromosome"/>
</dbReference>
<sequence length="414" mass="47943">MNINEVCESVIDFNKIVELVNQAAAKYFKDGCMNPIHECVIRGTLEGLTYREIHQRYNKKIKVSLDTFIKDYGCELWKSLKNVKTLEKIHKKNAETLLTNLIKAKGGDTQLTNLINAKGGDTHPSCYEHTLLPTIYWTLDNQQNLTKKNILRKLNVIGDAESFKIFGLLSAPTNRKENWTAQDLFDRLPHSNNGLCLEEFIDSVLHLIRGGRSNNSRKNYREDQLTFWSSDSRLLKLTVSKMEVFKNGSIRFTMILQEIIAIGFIENAPNLKSATLATAIILGNRLQWDVCDIFLLILNSGDFQNKPPKEKKRLLLKLQNSYQYIKEDAESRRKGEAYDQTNEDRLRDCFESEHEKALITNNLQEQESHKQVLLEIDRYSIDEIRFALTELSKLNKIVMRMILRELNLYYLSSD</sequence>
<dbReference type="InterPro" id="IPR058651">
    <property type="entry name" value="HTH_VMAP-M9"/>
</dbReference>
<protein>
    <recommendedName>
        <fullName evidence="1">vWA-MoxR associated protein N-terminal HTH domain-containing protein</fullName>
    </recommendedName>
</protein>
<dbReference type="EMBL" id="CP124543">
    <property type="protein sequence ID" value="WGV23562.1"/>
    <property type="molecule type" value="Genomic_DNA"/>
</dbReference>
<dbReference type="Pfam" id="PF26355">
    <property type="entry name" value="HTH_VMAP-M9"/>
    <property type="match status" value="1"/>
</dbReference>
<evidence type="ECO:0000259" key="1">
    <source>
        <dbReference type="Pfam" id="PF26355"/>
    </source>
</evidence>
<proteinExistence type="predicted"/>
<evidence type="ECO:0000313" key="2">
    <source>
        <dbReference type="EMBL" id="WGV23562.1"/>
    </source>
</evidence>
<reference evidence="2 3" key="1">
    <citation type="journal article" date="2023" name="Limnol Oceanogr Lett">
        <title>Environmental adaptations by the intertidal Antarctic cyanobacterium Halotia branconii CENA392 as revealed using long-read genome sequencing.</title>
        <authorList>
            <person name="Dextro R.B."/>
            <person name="Delbaje E."/>
            <person name="Freitas P.N.N."/>
            <person name="Geraldes V."/>
            <person name="Pinto E."/>
            <person name="Long P.F."/>
            <person name="Fiore M.F."/>
        </authorList>
    </citation>
    <scope>NUCLEOTIDE SEQUENCE [LARGE SCALE GENOMIC DNA]</scope>
    <source>
        <strain evidence="2 3">CENA392</strain>
    </source>
</reference>
<dbReference type="KEGG" id="hbq:QI031_17255"/>
<accession>A0AAJ6P7G5</accession>
<evidence type="ECO:0000313" key="3">
    <source>
        <dbReference type="Proteomes" id="UP001223520"/>
    </source>
</evidence>
<organism evidence="2 3">
    <name type="scientific">Halotia branconii CENA392</name>
    <dbReference type="NCBI Taxonomy" id="1539056"/>
    <lineage>
        <taxon>Bacteria</taxon>
        <taxon>Bacillati</taxon>
        <taxon>Cyanobacteriota</taxon>
        <taxon>Cyanophyceae</taxon>
        <taxon>Nostocales</taxon>
        <taxon>Nodulariaceae</taxon>
        <taxon>Halotia</taxon>
    </lineage>
</organism>
<dbReference type="RefSeq" id="WP_281480888.1">
    <property type="nucleotide sequence ID" value="NZ_CP124543.1"/>
</dbReference>